<feature type="chain" id="PRO_5047327125" evidence="1">
    <location>
        <begin position="24"/>
        <end position="83"/>
    </location>
</feature>
<protein>
    <submittedName>
        <fullName evidence="2">Uncharacterized protein</fullName>
    </submittedName>
</protein>
<keyword evidence="3" id="KW-1185">Reference proteome</keyword>
<organism evidence="2 3">
    <name type="scientific">Holdemanella hominis</name>
    <dbReference type="NCBI Taxonomy" id="2764327"/>
    <lineage>
        <taxon>Bacteria</taxon>
        <taxon>Bacillati</taxon>
        <taxon>Bacillota</taxon>
        <taxon>Erysipelotrichia</taxon>
        <taxon>Erysipelotrichales</taxon>
        <taxon>Erysipelotrichaceae</taxon>
        <taxon>Holdemanella</taxon>
    </lineage>
</organism>
<evidence type="ECO:0000313" key="2">
    <source>
        <dbReference type="EMBL" id="MBC6013086.1"/>
    </source>
</evidence>
<sequence length="83" mass="9184">MYKTILKWILPILICLSSFYMVAQKTSTPEFHEQSIQYLDEKRNTVMTLAVSSAAISTSITILPGDTGTPIANDLADLSSKFL</sequence>
<accession>A0ABR7KK09</accession>
<comment type="caution">
    <text evidence="2">The sequence shown here is derived from an EMBL/GenBank/DDBJ whole genome shotgun (WGS) entry which is preliminary data.</text>
</comment>
<proteinExistence type="predicted"/>
<name>A0ABR7KK09_9FIRM</name>
<feature type="signal peptide" evidence="1">
    <location>
        <begin position="1"/>
        <end position="23"/>
    </location>
</feature>
<reference evidence="2 3" key="1">
    <citation type="submission" date="2020-08" db="EMBL/GenBank/DDBJ databases">
        <authorList>
            <person name="Liu C."/>
            <person name="Sun Q."/>
        </authorList>
    </citation>
    <scope>NUCLEOTIDE SEQUENCE [LARGE SCALE GENOMIC DNA]</scope>
    <source>
        <strain evidence="2 3">L34</strain>
    </source>
</reference>
<evidence type="ECO:0000313" key="3">
    <source>
        <dbReference type="Proteomes" id="UP000649075"/>
    </source>
</evidence>
<evidence type="ECO:0000256" key="1">
    <source>
        <dbReference type="SAM" id="SignalP"/>
    </source>
</evidence>
<dbReference type="Proteomes" id="UP000649075">
    <property type="component" value="Unassembled WGS sequence"/>
</dbReference>
<gene>
    <name evidence="2" type="ORF">H8911_10275</name>
</gene>
<dbReference type="EMBL" id="JACRWH010000056">
    <property type="protein sequence ID" value="MBC6013086.1"/>
    <property type="molecule type" value="Genomic_DNA"/>
</dbReference>
<keyword evidence="1" id="KW-0732">Signal</keyword>
<dbReference type="RefSeq" id="WP_186999590.1">
    <property type="nucleotide sequence ID" value="NZ_JACRWH010000056.1"/>
</dbReference>